<keyword evidence="3" id="KW-1185">Reference proteome</keyword>
<gene>
    <name evidence="2" type="ORF">ACIBG2_25500</name>
</gene>
<dbReference type="RefSeq" id="WP_397084872.1">
    <property type="nucleotide sequence ID" value="NZ_JBITGY010000007.1"/>
</dbReference>
<dbReference type="SUPFAM" id="SSF46955">
    <property type="entry name" value="Putative DNA-binding domain"/>
    <property type="match status" value="1"/>
</dbReference>
<evidence type="ECO:0000313" key="3">
    <source>
        <dbReference type="Proteomes" id="UP001612741"/>
    </source>
</evidence>
<proteinExistence type="predicted"/>
<dbReference type="InterPro" id="IPR010093">
    <property type="entry name" value="SinI_DNA-bd"/>
</dbReference>
<evidence type="ECO:0000259" key="1">
    <source>
        <dbReference type="Pfam" id="PF12728"/>
    </source>
</evidence>
<reference evidence="2 3" key="1">
    <citation type="submission" date="2024-10" db="EMBL/GenBank/DDBJ databases">
        <title>The Natural Products Discovery Center: Release of the First 8490 Sequenced Strains for Exploring Actinobacteria Biosynthetic Diversity.</title>
        <authorList>
            <person name="Kalkreuter E."/>
            <person name="Kautsar S.A."/>
            <person name="Yang D."/>
            <person name="Bader C.D."/>
            <person name="Teijaro C.N."/>
            <person name="Fluegel L."/>
            <person name="Davis C.M."/>
            <person name="Simpson J.R."/>
            <person name="Lauterbach L."/>
            <person name="Steele A.D."/>
            <person name="Gui C."/>
            <person name="Meng S."/>
            <person name="Li G."/>
            <person name="Viehrig K."/>
            <person name="Ye F."/>
            <person name="Su P."/>
            <person name="Kiefer A.F."/>
            <person name="Nichols A."/>
            <person name="Cepeda A.J."/>
            <person name="Yan W."/>
            <person name="Fan B."/>
            <person name="Jiang Y."/>
            <person name="Adhikari A."/>
            <person name="Zheng C.-J."/>
            <person name="Schuster L."/>
            <person name="Cowan T.M."/>
            <person name="Smanski M.J."/>
            <person name="Chevrette M.G."/>
            <person name="De Carvalho L.P.S."/>
            <person name="Shen B."/>
        </authorList>
    </citation>
    <scope>NUCLEOTIDE SEQUENCE [LARGE SCALE GENOMIC DNA]</scope>
    <source>
        <strain evidence="2 3">NPDC050545</strain>
    </source>
</reference>
<organism evidence="2 3">
    <name type="scientific">Nonomuraea typhae</name>
    <dbReference type="NCBI Taxonomy" id="2603600"/>
    <lineage>
        <taxon>Bacteria</taxon>
        <taxon>Bacillati</taxon>
        <taxon>Actinomycetota</taxon>
        <taxon>Actinomycetes</taxon>
        <taxon>Streptosporangiales</taxon>
        <taxon>Streptosporangiaceae</taxon>
        <taxon>Nonomuraea</taxon>
    </lineage>
</organism>
<dbReference type="Proteomes" id="UP001612741">
    <property type="component" value="Unassembled WGS sequence"/>
</dbReference>
<sequence length="67" mass="7608">MPQRNAPDEGPLIHTIPEVMHLLRLSRRTVEEMIRTGELESVKIRGLRRVHRQSVLALLDPGSSRSA</sequence>
<comment type="caution">
    <text evidence="2">The sequence shown here is derived from an EMBL/GenBank/DDBJ whole genome shotgun (WGS) entry which is preliminary data.</text>
</comment>
<dbReference type="NCBIfam" id="TIGR01764">
    <property type="entry name" value="excise"/>
    <property type="match status" value="1"/>
</dbReference>
<evidence type="ECO:0000313" key="2">
    <source>
        <dbReference type="EMBL" id="MFI6500754.1"/>
    </source>
</evidence>
<accession>A0ABW7YXV1</accession>
<name>A0ABW7YXV1_9ACTN</name>
<protein>
    <submittedName>
        <fullName evidence="2">Helix-turn-helix domain-containing protein</fullName>
    </submittedName>
</protein>
<dbReference type="InterPro" id="IPR009061">
    <property type="entry name" value="DNA-bd_dom_put_sf"/>
</dbReference>
<feature type="domain" description="Helix-turn-helix" evidence="1">
    <location>
        <begin position="15"/>
        <end position="59"/>
    </location>
</feature>
<dbReference type="Pfam" id="PF12728">
    <property type="entry name" value="HTH_17"/>
    <property type="match status" value="1"/>
</dbReference>
<dbReference type="EMBL" id="JBITGY010000007">
    <property type="protein sequence ID" value="MFI6500754.1"/>
    <property type="molecule type" value="Genomic_DNA"/>
</dbReference>
<dbReference type="InterPro" id="IPR041657">
    <property type="entry name" value="HTH_17"/>
</dbReference>